<evidence type="ECO:0000313" key="3">
    <source>
        <dbReference type="Proteomes" id="UP000008792"/>
    </source>
</evidence>
<organism evidence="2 3">
    <name type="scientific">Drosophila virilis</name>
    <name type="common">Fruit fly</name>
    <dbReference type="NCBI Taxonomy" id="7244"/>
    <lineage>
        <taxon>Eukaryota</taxon>
        <taxon>Metazoa</taxon>
        <taxon>Ecdysozoa</taxon>
        <taxon>Arthropoda</taxon>
        <taxon>Hexapoda</taxon>
        <taxon>Insecta</taxon>
        <taxon>Pterygota</taxon>
        <taxon>Neoptera</taxon>
        <taxon>Endopterygota</taxon>
        <taxon>Diptera</taxon>
        <taxon>Brachycera</taxon>
        <taxon>Muscomorpha</taxon>
        <taxon>Ephydroidea</taxon>
        <taxon>Drosophilidae</taxon>
        <taxon>Drosophila</taxon>
    </lineage>
</organism>
<reference evidence="2 3" key="1">
    <citation type="journal article" date="2007" name="Nature">
        <title>Evolution of genes and genomes on the Drosophila phylogeny.</title>
        <authorList>
            <consortium name="Drosophila 12 Genomes Consortium"/>
            <person name="Clark A.G."/>
            <person name="Eisen M.B."/>
            <person name="Smith D.R."/>
            <person name="Bergman C.M."/>
            <person name="Oliver B."/>
            <person name="Markow T.A."/>
            <person name="Kaufman T.C."/>
            <person name="Kellis M."/>
            <person name="Gelbart W."/>
            <person name="Iyer V.N."/>
            <person name="Pollard D.A."/>
            <person name="Sackton T.B."/>
            <person name="Larracuente A.M."/>
            <person name="Singh N.D."/>
            <person name="Abad J.P."/>
            <person name="Abt D.N."/>
            <person name="Adryan B."/>
            <person name="Aguade M."/>
            <person name="Akashi H."/>
            <person name="Anderson W.W."/>
            <person name="Aquadro C.F."/>
            <person name="Ardell D.H."/>
            <person name="Arguello R."/>
            <person name="Artieri C.G."/>
            <person name="Barbash D.A."/>
            <person name="Barker D."/>
            <person name="Barsanti P."/>
            <person name="Batterham P."/>
            <person name="Batzoglou S."/>
            <person name="Begun D."/>
            <person name="Bhutkar A."/>
            <person name="Blanco E."/>
            <person name="Bosak S.A."/>
            <person name="Bradley R.K."/>
            <person name="Brand A.D."/>
            <person name="Brent M.R."/>
            <person name="Brooks A.N."/>
            <person name="Brown R.H."/>
            <person name="Butlin R.K."/>
            <person name="Caggese C."/>
            <person name="Calvi B.R."/>
            <person name="Bernardo de Carvalho A."/>
            <person name="Caspi A."/>
            <person name="Castrezana S."/>
            <person name="Celniker S.E."/>
            <person name="Chang J.L."/>
            <person name="Chapple C."/>
            <person name="Chatterji S."/>
            <person name="Chinwalla A."/>
            <person name="Civetta A."/>
            <person name="Clifton S.W."/>
            <person name="Comeron J.M."/>
            <person name="Costello J.C."/>
            <person name="Coyne J.A."/>
            <person name="Daub J."/>
            <person name="David R.G."/>
            <person name="Delcher A.L."/>
            <person name="Delehaunty K."/>
            <person name="Do C.B."/>
            <person name="Ebling H."/>
            <person name="Edwards K."/>
            <person name="Eickbush T."/>
            <person name="Evans J.D."/>
            <person name="Filipski A."/>
            <person name="Findeiss S."/>
            <person name="Freyhult E."/>
            <person name="Fulton L."/>
            <person name="Fulton R."/>
            <person name="Garcia A.C."/>
            <person name="Gardiner A."/>
            <person name="Garfield D.A."/>
            <person name="Garvin B.E."/>
            <person name="Gibson G."/>
            <person name="Gilbert D."/>
            <person name="Gnerre S."/>
            <person name="Godfrey J."/>
            <person name="Good R."/>
            <person name="Gotea V."/>
            <person name="Gravely B."/>
            <person name="Greenberg A.J."/>
            <person name="Griffiths-Jones S."/>
            <person name="Gross S."/>
            <person name="Guigo R."/>
            <person name="Gustafson E.A."/>
            <person name="Haerty W."/>
            <person name="Hahn M.W."/>
            <person name="Halligan D.L."/>
            <person name="Halpern A.L."/>
            <person name="Halter G.M."/>
            <person name="Han M.V."/>
            <person name="Heger A."/>
            <person name="Hillier L."/>
            <person name="Hinrichs A.S."/>
            <person name="Holmes I."/>
            <person name="Hoskins R.A."/>
            <person name="Hubisz M.J."/>
            <person name="Hultmark D."/>
            <person name="Huntley M.A."/>
            <person name="Jaffe D.B."/>
            <person name="Jagadeeshan S."/>
            <person name="Jeck W.R."/>
            <person name="Johnson J."/>
            <person name="Jones C.D."/>
            <person name="Jordan W.C."/>
            <person name="Karpen G.H."/>
            <person name="Kataoka E."/>
            <person name="Keightley P.D."/>
            <person name="Kheradpour P."/>
            <person name="Kirkness E.F."/>
            <person name="Koerich L.B."/>
            <person name="Kristiansen K."/>
            <person name="Kudrna D."/>
            <person name="Kulathinal R.J."/>
            <person name="Kumar S."/>
            <person name="Kwok R."/>
            <person name="Lander E."/>
            <person name="Langley C.H."/>
            <person name="Lapoint R."/>
            <person name="Lazzaro B.P."/>
            <person name="Lee S.J."/>
            <person name="Levesque L."/>
            <person name="Li R."/>
            <person name="Lin C.F."/>
            <person name="Lin M.F."/>
            <person name="Lindblad-Toh K."/>
            <person name="Llopart A."/>
            <person name="Long M."/>
            <person name="Low L."/>
            <person name="Lozovsky E."/>
            <person name="Lu J."/>
            <person name="Luo M."/>
            <person name="Machado C.A."/>
            <person name="Makalowski W."/>
            <person name="Marzo M."/>
            <person name="Matsuda M."/>
            <person name="Matzkin L."/>
            <person name="McAllister B."/>
            <person name="McBride C.S."/>
            <person name="McKernan B."/>
            <person name="McKernan K."/>
            <person name="Mendez-Lago M."/>
            <person name="Minx P."/>
            <person name="Mollenhauer M.U."/>
            <person name="Montooth K."/>
            <person name="Mount S.M."/>
            <person name="Mu X."/>
            <person name="Myers E."/>
            <person name="Negre B."/>
            <person name="Newfeld S."/>
            <person name="Nielsen R."/>
            <person name="Noor M.A."/>
            <person name="O'Grady P."/>
            <person name="Pachter L."/>
            <person name="Papaceit M."/>
            <person name="Parisi M.J."/>
            <person name="Parisi M."/>
            <person name="Parts L."/>
            <person name="Pedersen J.S."/>
            <person name="Pesole G."/>
            <person name="Phillippy A.M."/>
            <person name="Ponting C.P."/>
            <person name="Pop M."/>
            <person name="Porcelli D."/>
            <person name="Powell J.R."/>
            <person name="Prohaska S."/>
            <person name="Pruitt K."/>
            <person name="Puig M."/>
            <person name="Quesneville H."/>
            <person name="Ram K.R."/>
            <person name="Rand D."/>
            <person name="Rasmussen M.D."/>
            <person name="Reed L.K."/>
            <person name="Reenan R."/>
            <person name="Reily A."/>
            <person name="Remington K.A."/>
            <person name="Rieger T.T."/>
            <person name="Ritchie M.G."/>
            <person name="Robin C."/>
            <person name="Rogers Y.H."/>
            <person name="Rohde C."/>
            <person name="Rozas J."/>
            <person name="Rubenfield M.J."/>
            <person name="Ruiz A."/>
            <person name="Russo S."/>
            <person name="Salzberg S.L."/>
            <person name="Sanchez-Gracia A."/>
            <person name="Saranga D.J."/>
            <person name="Sato H."/>
            <person name="Schaeffer S.W."/>
            <person name="Schatz M.C."/>
            <person name="Schlenke T."/>
            <person name="Schwartz R."/>
            <person name="Segarra C."/>
            <person name="Singh R.S."/>
            <person name="Sirot L."/>
            <person name="Sirota M."/>
            <person name="Sisneros N.B."/>
            <person name="Smith C.D."/>
            <person name="Smith T.F."/>
            <person name="Spieth J."/>
            <person name="Stage D.E."/>
            <person name="Stark A."/>
            <person name="Stephan W."/>
            <person name="Strausberg R.L."/>
            <person name="Strempel S."/>
            <person name="Sturgill D."/>
            <person name="Sutton G."/>
            <person name="Sutton G.G."/>
            <person name="Tao W."/>
            <person name="Teichmann S."/>
            <person name="Tobari Y.N."/>
            <person name="Tomimura Y."/>
            <person name="Tsolas J.M."/>
            <person name="Valente V.L."/>
            <person name="Venter E."/>
            <person name="Venter J.C."/>
            <person name="Vicario S."/>
            <person name="Vieira F.G."/>
            <person name="Vilella A.J."/>
            <person name="Villasante A."/>
            <person name="Walenz B."/>
            <person name="Wang J."/>
            <person name="Wasserman M."/>
            <person name="Watts T."/>
            <person name="Wilson D."/>
            <person name="Wilson R.K."/>
            <person name="Wing R.A."/>
            <person name="Wolfner M.F."/>
            <person name="Wong A."/>
            <person name="Wong G.K."/>
            <person name="Wu C.I."/>
            <person name="Wu G."/>
            <person name="Yamamoto D."/>
            <person name="Yang H.P."/>
            <person name="Yang S.P."/>
            <person name="Yorke J.A."/>
            <person name="Yoshida K."/>
            <person name="Zdobnov E."/>
            <person name="Zhang P."/>
            <person name="Zhang Y."/>
            <person name="Zimin A.V."/>
            <person name="Baldwin J."/>
            <person name="Abdouelleil A."/>
            <person name="Abdulkadir J."/>
            <person name="Abebe A."/>
            <person name="Abera B."/>
            <person name="Abreu J."/>
            <person name="Acer S.C."/>
            <person name="Aftuck L."/>
            <person name="Alexander A."/>
            <person name="An P."/>
            <person name="Anderson E."/>
            <person name="Anderson S."/>
            <person name="Arachi H."/>
            <person name="Azer M."/>
            <person name="Bachantsang P."/>
            <person name="Barry A."/>
            <person name="Bayul T."/>
            <person name="Berlin A."/>
            <person name="Bessette D."/>
            <person name="Bloom T."/>
            <person name="Blye J."/>
            <person name="Boguslavskiy L."/>
            <person name="Bonnet C."/>
            <person name="Boukhgalter B."/>
            <person name="Bourzgui I."/>
            <person name="Brown A."/>
            <person name="Cahill P."/>
            <person name="Channer S."/>
            <person name="Cheshatsang Y."/>
            <person name="Chuda L."/>
            <person name="Citroen M."/>
            <person name="Collymore A."/>
            <person name="Cooke P."/>
            <person name="Costello M."/>
            <person name="D'Aco K."/>
            <person name="Daza R."/>
            <person name="De Haan G."/>
            <person name="DeGray S."/>
            <person name="DeMaso C."/>
            <person name="Dhargay N."/>
            <person name="Dooley K."/>
            <person name="Dooley E."/>
            <person name="Doricent M."/>
            <person name="Dorje P."/>
            <person name="Dorjee K."/>
            <person name="Dupes A."/>
            <person name="Elong R."/>
            <person name="Falk J."/>
            <person name="Farina A."/>
            <person name="Faro S."/>
            <person name="Ferguson D."/>
            <person name="Fisher S."/>
            <person name="Foley C.D."/>
            <person name="Franke A."/>
            <person name="Friedrich D."/>
            <person name="Gadbois L."/>
            <person name="Gearin G."/>
            <person name="Gearin C.R."/>
            <person name="Giannoukos G."/>
            <person name="Goode T."/>
            <person name="Graham J."/>
            <person name="Grandbois E."/>
            <person name="Grewal S."/>
            <person name="Gyaltsen K."/>
            <person name="Hafez N."/>
            <person name="Hagos B."/>
            <person name="Hall J."/>
            <person name="Henson C."/>
            <person name="Hollinger A."/>
            <person name="Honan T."/>
            <person name="Huard M.D."/>
            <person name="Hughes L."/>
            <person name="Hurhula B."/>
            <person name="Husby M.E."/>
            <person name="Kamat A."/>
            <person name="Kanga B."/>
            <person name="Kashin S."/>
            <person name="Khazanovich D."/>
            <person name="Kisner P."/>
            <person name="Lance K."/>
            <person name="Lara M."/>
            <person name="Lee W."/>
            <person name="Lennon N."/>
            <person name="Letendre F."/>
            <person name="LeVine R."/>
            <person name="Lipovsky A."/>
            <person name="Liu X."/>
            <person name="Liu J."/>
            <person name="Liu S."/>
            <person name="Lokyitsang T."/>
            <person name="Lokyitsang Y."/>
            <person name="Lubonja R."/>
            <person name="Lui A."/>
            <person name="MacDonald P."/>
            <person name="Magnisalis V."/>
            <person name="Maru K."/>
            <person name="Matthews C."/>
            <person name="McCusker W."/>
            <person name="McDonough S."/>
            <person name="Mehta T."/>
            <person name="Meldrim J."/>
            <person name="Meneus L."/>
            <person name="Mihai O."/>
            <person name="Mihalev A."/>
            <person name="Mihova T."/>
            <person name="Mittelman R."/>
            <person name="Mlenga V."/>
            <person name="Montmayeur A."/>
            <person name="Mulrain L."/>
            <person name="Navidi A."/>
            <person name="Naylor J."/>
            <person name="Negash T."/>
            <person name="Nguyen T."/>
            <person name="Nguyen N."/>
            <person name="Nicol R."/>
            <person name="Norbu C."/>
            <person name="Norbu N."/>
            <person name="Novod N."/>
            <person name="O'Neill B."/>
            <person name="Osman S."/>
            <person name="Markiewicz E."/>
            <person name="Oyono O.L."/>
            <person name="Patti C."/>
            <person name="Phunkhang P."/>
            <person name="Pierre F."/>
            <person name="Priest M."/>
            <person name="Raghuraman S."/>
            <person name="Rege F."/>
            <person name="Reyes R."/>
            <person name="Rise C."/>
            <person name="Rogov P."/>
            <person name="Ross K."/>
            <person name="Ryan E."/>
            <person name="Settipalli S."/>
            <person name="Shea T."/>
            <person name="Sherpa N."/>
            <person name="Shi L."/>
            <person name="Shih D."/>
            <person name="Sparrow T."/>
            <person name="Spaulding J."/>
            <person name="Stalker J."/>
            <person name="Stange-Thomann N."/>
            <person name="Stavropoulos S."/>
            <person name="Stone C."/>
            <person name="Strader C."/>
            <person name="Tesfaye S."/>
            <person name="Thomson T."/>
            <person name="Thoulutsang Y."/>
            <person name="Thoulutsang D."/>
            <person name="Topham K."/>
            <person name="Topping I."/>
            <person name="Tsamla T."/>
            <person name="Vassiliev H."/>
            <person name="Vo A."/>
            <person name="Wangchuk T."/>
            <person name="Wangdi T."/>
            <person name="Weiand M."/>
            <person name="Wilkinson J."/>
            <person name="Wilson A."/>
            <person name="Yadav S."/>
            <person name="Young G."/>
            <person name="Yu Q."/>
            <person name="Zembek L."/>
            <person name="Zhong D."/>
            <person name="Zimmer A."/>
            <person name="Zwirko Z."/>
            <person name="Jaffe D.B."/>
            <person name="Alvarez P."/>
            <person name="Brockman W."/>
            <person name="Butler J."/>
            <person name="Chin C."/>
            <person name="Gnerre S."/>
            <person name="Grabherr M."/>
            <person name="Kleber M."/>
            <person name="Mauceli E."/>
            <person name="MacCallum I."/>
        </authorList>
    </citation>
    <scope>NUCLEOTIDE SEQUENCE [LARGE SCALE GENOMIC DNA]</scope>
    <source>
        <strain evidence="3">Tucson 15010-1051.87</strain>
    </source>
</reference>
<evidence type="ECO:0000256" key="1">
    <source>
        <dbReference type="SAM" id="Phobius"/>
    </source>
</evidence>
<dbReference type="OrthoDB" id="7869802at2759"/>
<feature type="transmembrane region" description="Helical" evidence="1">
    <location>
        <begin position="208"/>
        <end position="234"/>
    </location>
</feature>
<feature type="transmembrane region" description="Helical" evidence="1">
    <location>
        <begin position="179"/>
        <end position="196"/>
    </location>
</feature>
<keyword evidence="1" id="KW-0812">Transmembrane</keyword>
<dbReference type="InParanoid" id="A0A0Q9WMG0"/>
<dbReference type="STRING" id="7244.A0A0Q9WMG0"/>
<dbReference type="AlphaFoldDB" id="A0A0Q9WMG0"/>
<feature type="transmembrane region" description="Helical" evidence="1">
    <location>
        <begin position="60"/>
        <end position="80"/>
    </location>
</feature>
<protein>
    <submittedName>
        <fullName evidence="2">Uncharacterized protein</fullName>
    </submittedName>
</protein>
<sequence>MQPPQQFAKFEEVPYMTTHEAIRLERIYLVASLFTGIGMGQLVLIKGARFDLYEIVPVPSFMWLVIALVCLVLLVFTELFNKFPINWTLGVVTVESMTLCVICYNWTTLKFMYATIIVVTILATNLFLYLMGAFLPLSFLPGYKTMLVTTIVFIIVYILLVVVVFAIKMPVLMVLVDSWSLLYMLPLTLYGSTIIHHRRLENLISEEYVLSATIMTAFLLYMIHLLTSVLTYSLRLHKTFA</sequence>
<keyword evidence="1" id="KW-1133">Transmembrane helix</keyword>
<feature type="transmembrane region" description="Helical" evidence="1">
    <location>
        <begin position="147"/>
        <end position="167"/>
    </location>
</feature>
<evidence type="ECO:0000313" key="2">
    <source>
        <dbReference type="EMBL" id="KRF83127.1"/>
    </source>
</evidence>
<dbReference type="EMBL" id="CH940650">
    <property type="protein sequence ID" value="KRF83127.1"/>
    <property type="molecule type" value="Genomic_DNA"/>
</dbReference>
<gene>
    <name evidence="2" type="primary">Dvir\GJ26890</name>
    <name evidence="2" type="ORF">Dvir_GJ26890</name>
</gene>
<keyword evidence="1" id="KW-0472">Membrane</keyword>
<feature type="transmembrane region" description="Helical" evidence="1">
    <location>
        <begin position="113"/>
        <end position="135"/>
    </location>
</feature>
<feature type="transmembrane region" description="Helical" evidence="1">
    <location>
        <begin position="27"/>
        <end position="48"/>
    </location>
</feature>
<accession>A0A0Q9WMG0</accession>
<name>A0A0Q9WMG0_DROVI</name>
<keyword evidence="3" id="KW-1185">Reference proteome</keyword>
<proteinExistence type="predicted"/>
<dbReference type="Proteomes" id="UP000008792">
    <property type="component" value="Unassembled WGS sequence"/>
</dbReference>